<dbReference type="GO" id="GO:0003723">
    <property type="term" value="F:RNA binding"/>
    <property type="evidence" value="ECO:0007669"/>
    <property type="project" value="UniProtKB-UniRule"/>
</dbReference>
<organism evidence="5">
    <name type="scientific">Lichtheimia ramosa</name>
    <dbReference type="NCBI Taxonomy" id="688394"/>
    <lineage>
        <taxon>Eukaryota</taxon>
        <taxon>Fungi</taxon>
        <taxon>Fungi incertae sedis</taxon>
        <taxon>Mucoromycota</taxon>
        <taxon>Mucoromycotina</taxon>
        <taxon>Mucoromycetes</taxon>
        <taxon>Mucorales</taxon>
        <taxon>Lichtheimiaceae</taxon>
        <taxon>Lichtheimia</taxon>
    </lineage>
</organism>
<dbReference type="InterPro" id="IPR034168">
    <property type="entry name" value="PPIE_RRM"/>
</dbReference>
<dbReference type="InterPro" id="IPR000504">
    <property type="entry name" value="RRM_dom"/>
</dbReference>
<reference evidence="5" key="1">
    <citation type="journal article" date="2014" name="Genome Announc.">
        <title>De novo whole-genome sequence and genome annotation of Lichtheimia ramosa.</title>
        <authorList>
            <person name="Linde J."/>
            <person name="Schwartze V."/>
            <person name="Binder U."/>
            <person name="Lass-Florl C."/>
            <person name="Voigt K."/>
            <person name="Horn F."/>
        </authorList>
    </citation>
    <scope>NUCLEOTIDE SEQUENCE</scope>
    <source>
        <strain evidence="5">JMRC FSU:6197</strain>
    </source>
</reference>
<evidence type="ECO:0000313" key="5">
    <source>
        <dbReference type="EMBL" id="CDS03479.1"/>
    </source>
</evidence>
<accession>A0A077WA57</accession>
<dbReference type="InterPro" id="IPR035979">
    <property type="entry name" value="RBD_domain_sf"/>
</dbReference>
<evidence type="ECO:0000256" key="2">
    <source>
        <dbReference type="PROSITE-ProRule" id="PRU00176"/>
    </source>
</evidence>
<dbReference type="Pfam" id="PF00076">
    <property type="entry name" value="RRM_1"/>
    <property type="match status" value="1"/>
</dbReference>
<keyword evidence="1 2" id="KW-0694">RNA-binding</keyword>
<name>A0A077WA57_9FUNG</name>
<dbReference type="SUPFAM" id="SSF54928">
    <property type="entry name" value="RNA-binding domain, RBD"/>
    <property type="match status" value="1"/>
</dbReference>
<dbReference type="PANTHER" id="PTHR48037:SF1">
    <property type="entry name" value="RRM DOMAIN-CONTAINING PROTEIN"/>
    <property type="match status" value="1"/>
</dbReference>
<gene>
    <name evidence="5" type="ORF">LRAMOSA00881</name>
</gene>
<proteinExistence type="predicted"/>
<evidence type="ECO:0000259" key="4">
    <source>
        <dbReference type="PROSITE" id="PS50102"/>
    </source>
</evidence>
<dbReference type="PANTHER" id="PTHR48037">
    <property type="entry name" value="ATPASE E1"/>
    <property type="match status" value="1"/>
</dbReference>
<sequence length="132" mass="14342">MSNTNTESKTTVYVGGLDHSMTEELVHAAFIPFGDIVSVQLANDPGSHNPHKGYGFVEFEEEEDCDAAIDNMNLAELHGKVIKVTKAKPHRVLAGSNRAVWSDDAWLQKHAVPQTEPAEEAQSPSEPPPPSP</sequence>
<dbReference type="EMBL" id="LK023313">
    <property type="protein sequence ID" value="CDS03479.1"/>
    <property type="molecule type" value="Genomic_DNA"/>
</dbReference>
<dbReference type="OrthoDB" id="407442at2759"/>
<feature type="domain" description="RRM" evidence="4">
    <location>
        <begin position="10"/>
        <end position="89"/>
    </location>
</feature>
<evidence type="ECO:0000256" key="3">
    <source>
        <dbReference type="SAM" id="MobiDB-lite"/>
    </source>
</evidence>
<feature type="region of interest" description="Disordered" evidence="3">
    <location>
        <begin position="106"/>
        <end position="132"/>
    </location>
</feature>
<dbReference type="PROSITE" id="PS50102">
    <property type="entry name" value="RRM"/>
    <property type="match status" value="1"/>
</dbReference>
<protein>
    <recommendedName>
        <fullName evidence="4">RRM domain-containing protein</fullName>
    </recommendedName>
</protein>
<dbReference type="Gene3D" id="3.30.70.330">
    <property type="match status" value="1"/>
</dbReference>
<dbReference type="AlphaFoldDB" id="A0A077WA57"/>
<evidence type="ECO:0000256" key="1">
    <source>
        <dbReference type="ARBA" id="ARBA00022884"/>
    </source>
</evidence>
<dbReference type="SMART" id="SM00360">
    <property type="entry name" value="RRM"/>
    <property type="match status" value="1"/>
</dbReference>
<dbReference type="CDD" id="cd12347">
    <property type="entry name" value="RRM_PPIE"/>
    <property type="match status" value="1"/>
</dbReference>
<dbReference type="InterPro" id="IPR012677">
    <property type="entry name" value="Nucleotide-bd_a/b_plait_sf"/>
</dbReference>